<reference evidence="2" key="1">
    <citation type="submission" date="2025-08" db="UniProtKB">
        <authorList>
            <consortium name="RefSeq"/>
        </authorList>
    </citation>
    <scope>IDENTIFICATION</scope>
    <source>
        <tissue evidence="2">Testes</tissue>
    </source>
</reference>
<dbReference type="RefSeq" id="XP_006818411.1">
    <property type="nucleotide sequence ID" value="XM_006818348.1"/>
</dbReference>
<proteinExistence type="predicted"/>
<name>A0ABM0MEH0_SACKO</name>
<dbReference type="GeneID" id="100370811"/>
<accession>A0ABM0MEH0</accession>
<evidence type="ECO:0000313" key="2">
    <source>
        <dbReference type="RefSeq" id="XP_006818411.1"/>
    </source>
</evidence>
<organism evidence="1 2">
    <name type="scientific">Saccoglossus kowalevskii</name>
    <name type="common">Acorn worm</name>
    <dbReference type="NCBI Taxonomy" id="10224"/>
    <lineage>
        <taxon>Eukaryota</taxon>
        <taxon>Metazoa</taxon>
        <taxon>Hemichordata</taxon>
        <taxon>Enteropneusta</taxon>
        <taxon>Harrimaniidae</taxon>
        <taxon>Saccoglossus</taxon>
    </lineage>
</organism>
<dbReference type="InterPro" id="IPR045860">
    <property type="entry name" value="Snake_toxin-like_sf"/>
</dbReference>
<protein>
    <submittedName>
        <fullName evidence="2">Uncharacterized protein LOC100370811</fullName>
    </submittedName>
</protein>
<gene>
    <name evidence="2" type="primary">LOC100370811</name>
</gene>
<dbReference type="CDD" id="cd00117">
    <property type="entry name" value="TFP"/>
    <property type="match status" value="1"/>
</dbReference>
<dbReference type="Gene3D" id="2.10.60.10">
    <property type="entry name" value="CD59"/>
    <property type="match status" value="1"/>
</dbReference>
<dbReference type="Proteomes" id="UP000694865">
    <property type="component" value="Unplaced"/>
</dbReference>
<evidence type="ECO:0000313" key="1">
    <source>
        <dbReference type="Proteomes" id="UP000694865"/>
    </source>
</evidence>
<sequence length="129" mass="13792">MACPLYALECYYCYSDSPDDACYANVTGTEMTCTGFTDPRCGVGHVVIGDEDDDQLELYFRGCVENDECGDILDCMPGLDVYGCSSCCNEDNCNDGACAVDYDCSGAGDLLSNTKLGVAILLLGLSYIM</sequence>
<keyword evidence="1" id="KW-1185">Reference proteome</keyword>
<dbReference type="SUPFAM" id="SSF57302">
    <property type="entry name" value="Snake toxin-like"/>
    <property type="match status" value="1"/>
</dbReference>